<feature type="compositionally biased region" description="Basic residues" evidence="7">
    <location>
        <begin position="17"/>
        <end position="26"/>
    </location>
</feature>
<dbReference type="SMART" id="SM00380">
    <property type="entry name" value="AP2"/>
    <property type="match status" value="1"/>
</dbReference>
<evidence type="ECO:0000256" key="7">
    <source>
        <dbReference type="SAM" id="MobiDB-lite"/>
    </source>
</evidence>
<dbReference type="InterPro" id="IPR036955">
    <property type="entry name" value="AP2/ERF_dom_sf"/>
</dbReference>
<feature type="compositionally biased region" description="Low complexity" evidence="7">
    <location>
        <begin position="205"/>
        <end position="216"/>
    </location>
</feature>
<feature type="compositionally biased region" description="Basic and acidic residues" evidence="7">
    <location>
        <begin position="27"/>
        <end position="36"/>
    </location>
</feature>
<evidence type="ECO:0000313" key="10">
    <source>
        <dbReference type="Proteomes" id="UP000306102"/>
    </source>
</evidence>
<evidence type="ECO:0000256" key="1">
    <source>
        <dbReference type="ARBA" id="ARBA00004123"/>
    </source>
</evidence>
<dbReference type="PROSITE" id="PS51032">
    <property type="entry name" value="AP2_ERF"/>
    <property type="match status" value="1"/>
</dbReference>
<dbReference type="PRINTS" id="PR00367">
    <property type="entry name" value="ETHRSPELEMNT"/>
</dbReference>
<dbReference type="InterPro" id="IPR050913">
    <property type="entry name" value="AP2/ERF_ERF"/>
</dbReference>
<accession>A0A4S4DTS1</accession>
<dbReference type="CDD" id="cd00018">
    <property type="entry name" value="AP2"/>
    <property type="match status" value="1"/>
</dbReference>
<dbReference type="Pfam" id="PF00847">
    <property type="entry name" value="AP2"/>
    <property type="match status" value="1"/>
</dbReference>
<keyword evidence="2" id="KW-0611">Plant defense</keyword>
<keyword evidence="3" id="KW-0805">Transcription regulation</keyword>
<dbReference type="EMBL" id="SDRB02010499">
    <property type="protein sequence ID" value="THG06115.1"/>
    <property type="molecule type" value="Genomic_DNA"/>
</dbReference>
<keyword evidence="5" id="KW-0804">Transcription</keyword>
<comment type="subcellular location">
    <subcellularLocation>
        <location evidence="1">Nucleus</location>
    </subcellularLocation>
</comment>
<evidence type="ECO:0000256" key="3">
    <source>
        <dbReference type="ARBA" id="ARBA00023015"/>
    </source>
</evidence>
<evidence type="ECO:0000256" key="5">
    <source>
        <dbReference type="ARBA" id="ARBA00023163"/>
    </source>
</evidence>
<dbReference type="Gene3D" id="3.30.730.10">
    <property type="entry name" value="AP2/ERF domain"/>
    <property type="match status" value="1"/>
</dbReference>
<dbReference type="GO" id="GO:0003700">
    <property type="term" value="F:DNA-binding transcription factor activity"/>
    <property type="evidence" value="ECO:0007669"/>
    <property type="project" value="InterPro"/>
</dbReference>
<dbReference type="FunFam" id="3.30.730.10:FF:000001">
    <property type="entry name" value="Ethylene-responsive transcription factor 2"/>
    <property type="match status" value="1"/>
</dbReference>
<dbReference type="PANTHER" id="PTHR31194:SF218">
    <property type="entry name" value="AP2_ERF DOMAIN-CONTAINING PROTEIN"/>
    <property type="match status" value="1"/>
</dbReference>
<dbReference type="InterPro" id="IPR016177">
    <property type="entry name" value="DNA-bd_dom_sf"/>
</dbReference>
<feature type="region of interest" description="Disordered" evidence="7">
    <location>
        <begin position="1"/>
        <end position="65"/>
    </location>
</feature>
<protein>
    <recommendedName>
        <fullName evidence="8">AP2/ERF domain-containing protein</fullName>
    </recommendedName>
</protein>
<feature type="region of interest" description="Disordered" evidence="7">
    <location>
        <begin position="181"/>
        <end position="236"/>
    </location>
</feature>
<dbReference type="GO" id="GO:0003677">
    <property type="term" value="F:DNA binding"/>
    <property type="evidence" value="ECO:0007669"/>
    <property type="project" value="UniProtKB-KW"/>
</dbReference>
<evidence type="ECO:0000259" key="8">
    <source>
        <dbReference type="PROSITE" id="PS51032"/>
    </source>
</evidence>
<dbReference type="PANTHER" id="PTHR31194">
    <property type="entry name" value="SHN SHINE , DNA BINDING / TRANSCRIPTION FACTOR"/>
    <property type="match status" value="1"/>
</dbReference>
<dbReference type="InterPro" id="IPR001471">
    <property type="entry name" value="AP2/ERF_dom"/>
</dbReference>
<sequence>MDQSMSWPTKYTEHRTVSKKFTKPPKKPSDSRKVPEHNSSGTPRLVLISVTDPNATDSSSDEEDELFSRQRVKRYVNEIQIETVCKNSLIIKKNIPANRKTMKKPVCCGAGGGGVRKFRGVRQRPWGKWAAEIRDPVKRVRLWLGTYDTAEEAARVYDDAAIKLRGPDALTNFTSPLAKESPEINMTSVSGYESGDESHSRSHSHSLSSPTSVLRSFRTNDEEAELKNRSKPGPVHQDIKGAYNFLLDIVNEPVHEPDPCPPPVQEVEECQGETNFPEIADYLPMDIPFLDDFFNFESPEPINFDDSPVLPDNLLSSNNSEMFIDSVHDSESSSLWEVDDLFEDLGGDFLISDPLMAL</sequence>
<keyword evidence="6" id="KW-0539">Nucleus</keyword>
<dbReference type="SMR" id="A0A4S4DTS1"/>
<keyword evidence="4" id="KW-0238">DNA-binding</keyword>
<evidence type="ECO:0000313" key="9">
    <source>
        <dbReference type="EMBL" id="THG06115.1"/>
    </source>
</evidence>
<dbReference type="Proteomes" id="UP000306102">
    <property type="component" value="Unassembled WGS sequence"/>
</dbReference>
<evidence type="ECO:0000256" key="4">
    <source>
        <dbReference type="ARBA" id="ARBA00023125"/>
    </source>
</evidence>
<dbReference type="SUPFAM" id="SSF54171">
    <property type="entry name" value="DNA-binding domain"/>
    <property type="match status" value="1"/>
</dbReference>
<evidence type="ECO:0000256" key="2">
    <source>
        <dbReference type="ARBA" id="ARBA00022821"/>
    </source>
</evidence>
<feature type="domain" description="AP2/ERF" evidence="8">
    <location>
        <begin position="117"/>
        <end position="174"/>
    </location>
</feature>
<comment type="caution">
    <text evidence="9">The sequence shown here is derived from an EMBL/GenBank/DDBJ whole genome shotgun (WGS) entry which is preliminary data.</text>
</comment>
<name>A0A4S4DTS1_CAMSN</name>
<dbReference type="AlphaFoldDB" id="A0A4S4DTS1"/>
<organism evidence="9 10">
    <name type="scientific">Camellia sinensis var. sinensis</name>
    <name type="common">China tea</name>
    <dbReference type="NCBI Taxonomy" id="542762"/>
    <lineage>
        <taxon>Eukaryota</taxon>
        <taxon>Viridiplantae</taxon>
        <taxon>Streptophyta</taxon>
        <taxon>Embryophyta</taxon>
        <taxon>Tracheophyta</taxon>
        <taxon>Spermatophyta</taxon>
        <taxon>Magnoliopsida</taxon>
        <taxon>eudicotyledons</taxon>
        <taxon>Gunneridae</taxon>
        <taxon>Pentapetalae</taxon>
        <taxon>asterids</taxon>
        <taxon>Ericales</taxon>
        <taxon>Theaceae</taxon>
        <taxon>Camellia</taxon>
    </lineage>
</organism>
<proteinExistence type="predicted"/>
<evidence type="ECO:0000256" key="6">
    <source>
        <dbReference type="ARBA" id="ARBA00023242"/>
    </source>
</evidence>
<dbReference type="GO" id="GO:0006952">
    <property type="term" value="P:defense response"/>
    <property type="evidence" value="ECO:0007669"/>
    <property type="project" value="UniProtKB-KW"/>
</dbReference>
<dbReference type="GO" id="GO:0005634">
    <property type="term" value="C:nucleus"/>
    <property type="evidence" value="ECO:0007669"/>
    <property type="project" value="UniProtKB-SubCell"/>
</dbReference>
<gene>
    <name evidence="9" type="ORF">TEA_023265</name>
</gene>
<reference evidence="9 10" key="1">
    <citation type="journal article" date="2018" name="Proc. Natl. Acad. Sci. U.S.A.">
        <title>Draft genome sequence of Camellia sinensis var. sinensis provides insights into the evolution of the tea genome and tea quality.</title>
        <authorList>
            <person name="Wei C."/>
            <person name="Yang H."/>
            <person name="Wang S."/>
            <person name="Zhao J."/>
            <person name="Liu C."/>
            <person name="Gao L."/>
            <person name="Xia E."/>
            <person name="Lu Y."/>
            <person name="Tai Y."/>
            <person name="She G."/>
            <person name="Sun J."/>
            <person name="Cao H."/>
            <person name="Tong W."/>
            <person name="Gao Q."/>
            <person name="Li Y."/>
            <person name="Deng W."/>
            <person name="Jiang X."/>
            <person name="Wang W."/>
            <person name="Chen Q."/>
            <person name="Zhang S."/>
            <person name="Li H."/>
            <person name="Wu J."/>
            <person name="Wang P."/>
            <person name="Li P."/>
            <person name="Shi C."/>
            <person name="Zheng F."/>
            <person name="Jian J."/>
            <person name="Huang B."/>
            <person name="Shan D."/>
            <person name="Shi M."/>
            <person name="Fang C."/>
            <person name="Yue Y."/>
            <person name="Li F."/>
            <person name="Li D."/>
            <person name="Wei S."/>
            <person name="Han B."/>
            <person name="Jiang C."/>
            <person name="Yin Y."/>
            <person name="Xia T."/>
            <person name="Zhang Z."/>
            <person name="Bennetzen J.L."/>
            <person name="Zhao S."/>
            <person name="Wan X."/>
        </authorList>
    </citation>
    <scope>NUCLEOTIDE SEQUENCE [LARGE SCALE GENOMIC DNA]</scope>
    <source>
        <strain evidence="10">cv. Shuchazao</strain>
        <tissue evidence="9">Leaf</tissue>
    </source>
</reference>
<keyword evidence="10" id="KW-1185">Reference proteome</keyword>
<feature type="compositionally biased region" description="Basic and acidic residues" evidence="7">
    <location>
        <begin position="218"/>
        <end position="228"/>
    </location>
</feature>